<dbReference type="PROSITE" id="PS50250">
    <property type="entry name" value="PCI"/>
    <property type="match status" value="1"/>
</dbReference>
<proteinExistence type="inferred from homology"/>
<dbReference type="Gene3D" id="1.25.40.570">
    <property type="match status" value="1"/>
</dbReference>
<dbReference type="GO" id="GO:0006511">
    <property type="term" value="P:ubiquitin-dependent protein catabolic process"/>
    <property type="evidence" value="ECO:0007669"/>
    <property type="project" value="TreeGrafter"/>
</dbReference>
<feature type="domain" description="PCI" evidence="4">
    <location>
        <begin position="266"/>
        <end position="443"/>
    </location>
</feature>
<feature type="compositionally biased region" description="Basic and acidic residues" evidence="3">
    <location>
        <begin position="483"/>
        <end position="502"/>
    </location>
</feature>
<dbReference type="Pfam" id="PF08375">
    <property type="entry name" value="Rpn3_C"/>
    <property type="match status" value="1"/>
</dbReference>
<evidence type="ECO:0000313" key="5">
    <source>
        <dbReference type="EMBL" id="CCA21665.1"/>
    </source>
</evidence>
<dbReference type="InterPro" id="IPR000717">
    <property type="entry name" value="PCI_dom"/>
</dbReference>
<accession>F0WK63</accession>
<evidence type="ECO:0000256" key="3">
    <source>
        <dbReference type="SAM" id="MobiDB-lite"/>
    </source>
</evidence>
<evidence type="ECO:0000259" key="4">
    <source>
        <dbReference type="PROSITE" id="PS50250"/>
    </source>
</evidence>
<dbReference type="HOGENOM" id="CLU_019858_2_1_1"/>
<dbReference type="PANTHER" id="PTHR10758:SF2">
    <property type="entry name" value="26S PROTEASOME NON-ATPASE REGULATORY SUBUNIT 3"/>
    <property type="match status" value="1"/>
</dbReference>
<protein>
    <submittedName>
        <fullName evidence="5">26S proteasome nonATPase regulatory subunit 3 putat</fullName>
    </submittedName>
</protein>
<dbReference type="SMART" id="SM00088">
    <property type="entry name" value="PINT"/>
    <property type="match status" value="1"/>
</dbReference>
<keyword evidence="2 5" id="KW-0647">Proteasome</keyword>
<sequence>MSSRSTFSHAPSSKKETFSAKEIADAEAVIYEELQKTLQLIEFVSKTNAKEKFSRILRSTSKLRKLLSIAQVQRAITQVIPNTSPCHSQFTESIQLLTKAHVSADQDDIDMDAELPQAEKTVHVLSQSNCVEIEIYFWLLVIPGLIRYKFPEKALEAVHTALKRCQFINRRTLDPFQAKLYAYKANIEQHMTANWNACQISEHILANRMQLLSAYRSACLYFDEFGQATLINLVLQNYLTENLYEQAYKFVTKTAFPENVSNNQYARYLYYVGKIQAVQLEYTESYTKLMQSMRKAPQNTAHGFRQCVQKLAIIVQLLMGEVPERETFPPKLKALTPYMILTNAVRVGNLEEFKLVLSQYASVFRSDRTYTLILRLHHNVIKTGLRKISTSYSRIHFEDIAKKLALESPQDAEFVCAKAIHDGVIDAMIDHSNGTLHSKETVNVYTTLDPQSAFQKRIAFCFDVHNDAVKSMRYPPDAYRKDLESAEERLEREKQEEELAKEIEEEMDEEGL</sequence>
<feature type="region of interest" description="Disordered" evidence="3">
    <location>
        <begin position="483"/>
        <end position="512"/>
    </location>
</feature>
<dbReference type="AlphaFoldDB" id="F0WK63"/>
<dbReference type="PANTHER" id="PTHR10758">
    <property type="entry name" value="26S PROTEASOME NON-ATPASE REGULATORY SUBUNIT 3/COP9 SIGNALOSOME COMPLEX SUBUNIT 3"/>
    <property type="match status" value="1"/>
</dbReference>
<dbReference type="GO" id="GO:0008541">
    <property type="term" value="C:proteasome regulatory particle, lid subcomplex"/>
    <property type="evidence" value="ECO:0007669"/>
    <property type="project" value="TreeGrafter"/>
</dbReference>
<name>F0WK63_9STRA</name>
<evidence type="ECO:0000256" key="1">
    <source>
        <dbReference type="ARBA" id="ARBA00007912"/>
    </source>
</evidence>
<dbReference type="SMART" id="SM00753">
    <property type="entry name" value="PAM"/>
    <property type="match status" value="1"/>
</dbReference>
<dbReference type="GO" id="GO:0042176">
    <property type="term" value="P:regulation of protein catabolic process"/>
    <property type="evidence" value="ECO:0007669"/>
    <property type="project" value="InterPro"/>
</dbReference>
<feature type="compositionally biased region" description="Acidic residues" evidence="3">
    <location>
        <begin position="503"/>
        <end position="512"/>
    </location>
</feature>
<dbReference type="SUPFAM" id="SSF46785">
    <property type="entry name" value="Winged helix' DNA-binding domain"/>
    <property type="match status" value="1"/>
</dbReference>
<dbReference type="Pfam" id="PF25573">
    <property type="entry name" value="TPR_PSMD3_N"/>
    <property type="match status" value="1"/>
</dbReference>
<reference evidence="5" key="2">
    <citation type="submission" date="2011-02" db="EMBL/GenBank/DDBJ databases">
        <authorList>
            <person name="MacLean D."/>
        </authorList>
    </citation>
    <scope>NUCLEOTIDE SEQUENCE</scope>
</reference>
<evidence type="ECO:0000256" key="2">
    <source>
        <dbReference type="ARBA" id="ARBA00022942"/>
    </source>
</evidence>
<dbReference type="GO" id="GO:0030234">
    <property type="term" value="F:enzyme regulator activity"/>
    <property type="evidence" value="ECO:0007669"/>
    <property type="project" value="InterPro"/>
</dbReference>
<gene>
    <name evidence="5" type="primary">AlNc14C130G6914</name>
    <name evidence="5" type="ORF">ALNC14_078080</name>
</gene>
<dbReference type="InterPro" id="IPR036390">
    <property type="entry name" value="WH_DNA-bd_sf"/>
</dbReference>
<organism evidence="5">
    <name type="scientific">Albugo laibachii Nc14</name>
    <dbReference type="NCBI Taxonomy" id="890382"/>
    <lineage>
        <taxon>Eukaryota</taxon>
        <taxon>Sar</taxon>
        <taxon>Stramenopiles</taxon>
        <taxon>Oomycota</taxon>
        <taxon>Peronosporomycetes</taxon>
        <taxon>Albuginales</taxon>
        <taxon>Albuginaceae</taxon>
        <taxon>Albugo</taxon>
    </lineage>
</organism>
<reference evidence="5" key="1">
    <citation type="journal article" date="2011" name="PLoS Biol.">
        <title>Gene gain and loss during evolution of obligate parasitism in the white rust pathogen of Arabidopsis thaliana.</title>
        <authorList>
            <person name="Kemen E."/>
            <person name="Gardiner A."/>
            <person name="Schultz-Larsen T."/>
            <person name="Kemen A.C."/>
            <person name="Balmuth A.L."/>
            <person name="Robert-Seilaniantz A."/>
            <person name="Bailey K."/>
            <person name="Holub E."/>
            <person name="Studholme D.J."/>
            <person name="Maclean D."/>
            <person name="Jones J.D."/>
        </authorList>
    </citation>
    <scope>NUCLEOTIDE SEQUENCE</scope>
</reference>
<dbReference type="InterPro" id="IPR057985">
    <property type="entry name" value="TPR_PSMD3_N"/>
</dbReference>
<dbReference type="InterPro" id="IPR050756">
    <property type="entry name" value="CSN3"/>
</dbReference>
<comment type="similarity">
    <text evidence="1">Belongs to the proteasome subunit S3 family.</text>
</comment>
<dbReference type="EMBL" id="FR824175">
    <property type="protein sequence ID" value="CCA21665.1"/>
    <property type="molecule type" value="Genomic_DNA"/>
</dbReference>
<dbReference type="InterPro" id="IPR013586">
    <property type="entry name" value="PSMD3_C"/>
</dbReference>
<dbReference type="Pfam" id="PF01399">
    <property type="entry name" value="PCI"/>
    <property type="match status" value="1"/>
</dbReference>